<accession>A0ABS3JCV6</accession>
<evidence type="ECO:0000313" key="3">
    <source>
        <dbReference type="EMBL" id="MBO0947278.1"/>
    </source>
</evidence>
<evidence type="ECO:0000256" key="1">
    <source>
        <dbReference type="ARBA" id="ARBA00009981"/>
    </source>
</evidence>
<dbReference type="Proteomes" id="UP000664628">
    <property type="component" value="Unassembled WGS sequence"/>
</dbReference>
<dbReference type="InterPro" id="IPR036165">
    <property type="entry name" value="YefM-like_sf"/>
</dbReference>
<comment type="caution">
    <text evidence="3">The sequence shown here is derived from an EMBL/GenBank/DDBJ whole genome shotgun (WGS) entry which is preliminary data.</text>
</comment>
<dbReference type="InterPro" id="IPR006442">
    <property type="entry name" value="Antitoxin_Phd/YefM"/>
</dbReference>
<dbReference type="EMBL" id="JAFMYW010000001">
    <property type="protein sequence ID" value="MBO0947278.1"/>
    <property type="molecule type" value="Genomic_DNA"/>
</dbReference>
<protein>
    <recommendedName>
        <fullName evidence="2">Antitoxin</fullName>
    </recommendedName>
</protein>
<organism evidence="3 4">
    <name type="scientific">Fibrella forsythiae</name>
    <dbReference type="NCBI Taxonomy" id="2817061"/>
    <lineage>
        <taxon>Bacteria</taxon>
        <taxon>Pseudomonadati</taxon>
        <taxon>Bacteroidota</taxon>
        <taxon>Cytophagia</taxon>
        <taxon>Cytophagales</taxon>
        <taxon>Spirosomataceae</taxon>
        <taxon>Fibrella</taxon>
    </lineage>
</organism>
<dbReference type="SUPFAM" id="SSF143120">
    <property type="entry name" value="YefM-like"/>
    <property type="match status" value="1"/>
</dbReference>
<comment type="similarity">
    <text evidence="1 2">Belongs to the phD/YefM antitoxin family.</text>
</comment>
<reference evidence="3 4" key="1">
    <citation type="submission" date="2021-03" db="EMBL/GenBank/DDBJ databases">
        <title>Fibrella sp. HMF5405 genome sequencing and assembly.</title>
        <authorList>
            <person name="Kang H."/>
            <person name="Kim H."/>
            <person name="Bae S."/>
            <person name="Joh K."/>
        </authorList>
    </citation>
    <scope>NUCLEOTIDE SEQUENCE [LARGE SCALE GENOMIC DNA]</scope>
    <source>
        <strain evidence="3 4">HMF5405</strain>
    </source>
</reference>
<name>A0ABS3JCV6_9BACT</name>
<dbReference type="NCBIfam" id="TIGR01552">
    <property type="entry name" value="phd_fam"/>
    <property type="match status" value="1"/>
</dbReference>
<dbReference type="Pfam" id="PF02604">
    <property type="entry name" value="PhdYeFM_antitox"/>
    <property type="match status" value="1"/>
</dbReference>
<sequence>MSYSVITTQDARKNFSDIISKAAFGKEATVISRSGKNVVAVISFEDYEFYQQLEDKLDGELAVARLAKNNKRHSLEEVEAKLGL</sequence>
<gene>
    <name evidence="3" type="ORF">J2I46_01705</name>
</gene>
<evidence type="ECO:0000313" key="4">
    <source>
        <dbReference type="Proteomes" id="UP000664628"/>
    </source>
</evidence>
<proteinExistence type="inferred from homology"/>
<comment type="function">
    <text evidence="2">Antitoxin component of a type II toxin-antitoxin (TA) system.</text>
</comment>
<keyword evidence="4" id="KW-1185">Reference proteome</keyword>
<dbReference type="RefSeq" id="WP_207327194.1">
    <property type="nucleotide sequence ID" value="NZ_JAFMYW010000001.1"/>
</dbReference>
<dbReference type="Gene3D" id="3.40.1620.10">
    <property type="entry name" value="YefM-like domain"/>
    <property type="match status" value="1"/>
</dbReference>
<evidence type="ECO:0000256" key="2">
    <source>
        <dbReference type="RuleBase" id="RU362080"/>
    </source>
</evidence>